<reference evidence="3 4" key="1">
    <citation type="submission" date="2018-05" db="EMBL/GenBank/DDBJ databases">
        <title>Oceanovita maritima gen. nov., sp. nov., a marine bacterium in the family Rhodobacteraceae isolated from surface seawater of Lundu port Xiamen, China.</title>
        <authorList>
            <person name="Hetharua B.H."/>
            <person name="Min D."/>
            <person name="Liao H."/>
            <person name="Tian Y."/>
        </authorList>
    </citation>
    <scope>NUCLEOTIDE SEQUENCE [LARGE SCALE GENOMIC DNA]</scope>
    <source>
        <strain evidence="3 4">FSX-11</strain>
    </source>
</reference>
<dbReference type="AlphaFoldDB" id="A0A2V4NTW2"/>
<proteinExistence type="predicted"/>
<dbReference type="InterPro" id="IPR043167">
    <property type="entry name" value="LpxI_C_sf"/>
</dbReference>
<dbReference type="Gene3D" id="3.40.50.20">
    <property type="match status" value="1"/>
</dbReference>
<protein>
    <submittedName>
        <fullName evidence="3">DUF1009 domain-containing protein</fullName>
    </submittedName>
</protein>
<dbReference type="InterPro" id="IPR053174">
    <property type="entry name" value="LpxI"/>
</dbReference>
<name>A0A2V4NTW2_9RHOB</name>
<dbReference type="PANTHER" id="PTHR39962:SF1">
    <property type="entry name" value="LPXI FAMILY PROTEIN"/>
    <property type="match status" value="1"/>
</dbReference>
<gene>
    <name evidence="3" type="ORF">DI396_05160</name>
</gene>
<dbReference type="Pfam" id="PF06230">
    <property type="entry name" value="LpxI_C"/>
    <property type="match status" value="1"/>
</dbReference>
<comment type="caution">
    <text evidence="3">The sequence shown here is derived from an EMBL/GenBank/DDBJ whole genome shotgun (WGS) entry which is preliminary data.</text>
</comment>
<evidence type="ECO:0000259" key="1">
    <source>
        <dbReference type="Pfam" id="PF06230"/>
    </source>
</evidence>
<evidence type="ECO:0000313" key="3">
    <source>
        <dbReference type="EMBL" id="PYC48376.1"/>
    </source>
</evidence>
<dbReference type="Gene3D" id="3.40.140.80">
    <property type="match status" value="1"/>
</dbReference>
<dbReference type="EMBL" id="QFVT01000003">
    <property type="protein sequence ID" value="PYC48376.1"/>
    <property type="molecule type" value="Genomic_DNA"/>
</dbReference>
<dbReference type="PANTHER" id="PTHR39962">
    <property type="entry name" value="BLL4848 PROTEIN"/>
    <property type="match status" value="1"/>
</dbReference>
<accession>A0A2V4NTW2</accession>
<dbReference type="InterPro" id="IPR010415">
    <property type="entry name" value="LpxI_C"/>
</dbReference>
<evidence type="ECO:0000259" key="2">
    <source>
        <dbReference type="Pfam" id="PF17930"/>
    </source>
</evidence>
<dbReference type="Pfam" id="PF17930">
    <property type="entry name" value="LpxI_N"/>
    <property type="match status" value="1"/>
</dbReference>
<keyword evidence="4" id="KW-1185">Reference proteome</keyword>
<feature type="domain" description="LpxI C-terminal" evidence="1">
    <location>
        <begin position="132"/>
        <end position="298"/>
    </location>
</feature>
<dbReference type="InterPro" id="IPR041255">
    <property type="entry name" value="LpxI_N"/>
</dbReference>
<feature type="domain" description="LpxI N-terminal" evidence="2">
    <location>
        <begin position="2"/>
        <end position="129"/>
    </location>
</feature>
<dbReference type="Proteomes" id="UP000248012">
    <property type="component" value="Unassembled WGS sequence"/>
</dbReference>
<organism evidence="3 4">
    <name type="scientific">Litorivita pollutaquae</name>
    <dbReference type="NCBI Taxonomy" id="2200892"/>
    <lineage>
        <taxon>Bacteria</taxon>
        <taxon>Pseudomonadati</taxon>
        <taxon>Pseudomonadota</taxon>
        <taxon>Alphaproteobacteria</taxon>
        <taxon>Rhodobacterales</taxon>
        <taxon>Paracoccaceae</taxon>
        <taxon>Litorivita</taxon>
    </lineage>
</organism>
<dbReference type="OrthoDB" id="9789836at2"/>
<sequence>MLALIAGRGTLPAQIVEAQVNAGAARPFVCALMGNLPAGVTPDLTFRIEHLGSLLLRLGKEGVTDVCLCGAIDRPEIDPAALDRETLPLAPLFQHALAKGDDGALRVVMQIFEQTGFTIRAANELVADLTQPAGVPTKAQPQPRHRRDAILGQQIIAEMGAADVGQACVIRDGVVLAREDDAGTDAMLAQFHEVYEAPYGDGDPLSAAVEWLAETVTAWIREAQDARQAPKAAPGAVLFKAPKPDQDRRADLPTIGPATAMHAAEGGFDGIIIEAGGVMVLDLPRVVAILDAMNMFLWIRDPQSEDTA</sequence>
<evidence type="ECO:0000313" key="4">
    <source>
        <dbReference type="Proteomes" id="UP000248012"/>
    </source>
</evidence>
<dbReference type="RefSeq" id="WP_110795110.1">
    <property type="nucleotide sequence ID" value="NZ_KZ826482.1"/>
</dbReference>